<dbReference type="EMBL" id="JABEBT010000003">
    <property type="protein sequence ID" value="KAF7639866.1"/>
    <property type="molecule type" value="Genomic_DNA"/>
</dbReference>
<feature type="region of interest" description="Disordered" evidence="2">
    <location>
        <begin position="829"/>
        <end position="848"/>
    </location>
</feature>
<dbReference type="InterPro" id="IPR041093">
    <property type="entry name" value="Dis3l2-like_C"/>
</dbReference>
<keyword evidence="5" id="KW-1185">Reference proteome</keyword>
<dbReference type="GO" id="GO:0000932">
    <property type="term" value="C:P-body"/>
    <property type="evidence" value="ECO:0007669"/>
    <property type="project" value="TreeGrafter"/>
</dbReference>
<feature type="domain" description="RNB" evidence="3">
    <location>
        <begin position="336"/>
        <end position="699"/>
    </location>
</feature>
<dbReference type="Pfam" id="PF17877">
    <property type="entry name" value="Dis3l2_C_term"/>
    <property type="match status" value="1"/>
</dbReference>
<dbReference type="GO" id="GO:0006402">
    <property type="term" value="P:mRNA catabolic process"/>
    <property type="evidence" value="ECO:0007669"/>
    <property type="project" value="TreeGrafter"/>
</dbReference>
<dbReference type="SMART" id="SM00955">
    <property type="entry name" value="RNB"/>
    <property type="match status" value="1"/>
</dbReference>
<name>A0A8T0A3G1_9BILA</name>
<dbReference type="InterPro" id="IPR012340">
    <property type="entry name" value="NA-bd_OB-fold"/>
</dbReference>
<sequence length="912" mass="105530">MNKTSNQYKMESLKIETKYKRKNRKEKDECLNNNKNNKKIAIIIIIIIILEEQIKEGLENGTIFQGTLRVNQRNTEQCFVDNPEGEGHNELLILGAKDRNRALHGDLVAVKLKSKEFWFLHEAYRAKYKLSSRFPFAKYHQISDVEDCCNIVPEKHLIKSAQVVAVLEKIANRRVVGHIKPMLSSTAHFLFLPSDSRVPRILIPIKRAPTGFYSRPQDFEKFLYLAQLTDWEEDCINPRGKLLDNLGEGGEIGAEHKALLRINYIDEREYESFKDVIDPLKKYLKKVGVKFGKKVKENKSEKEKLEGDNKKEGNLTHSDLEVVVDWEIHPDEFAYRRDFRNETIFTIDPLTARDLDDALHIKRVKTANGQNCWEVGVHIADVSYFLPKDLEASKWACSRGTTVYLVHKAIPMLPSMLCENLCSLNPGEERLTFSIVWTMDDDANILSKWIGRSIIRSCTKLAYEHAQEIIENPRKQFAGEELPKVHFGIKIRHIKESVLNLYSITKKLKARRFERGGLKFDLPKLRFDLEKSLGETGNLTEEWRPRGLRLEQRKDSNFLVEELMLLANMEVAKRLHEHFKDRAMLRRHPYPKKKELKNMIEKCFKLGIKLDPTSSKSLGESIEEFNKIEQYAYTIAPALNQLLIKCMYWAQYFCTGEVDGPSDFYHYGLGVDFYTHFTSPIRRYPDIIVHRLLAASLKYTPDPIYSVNELKGIASRANTTKACAKMCFENSCDIFFGAFLKQNGGLTAVGIVMAIFDECFDVLLIKYGIVRRVYLKKQTFLERIYHGKLTKNGPITLVLWLNEQVNNKEKIDEDENCKEIVIVEGIEESEVEEEKGKENKGEEGKDDDEIFGEVPEWLRNLKLEEKQTLNCMSVVRIRLNNIKNTVKYEANLIPTPDSSPLSWIDAKQHMDE</sequence>
<organism evidence="4 5">
    <name type="scientific">Meloidogyne graminicola</name>
    <dbReference type="NCBI Taxonomy" id="189291"/>
    <lineage>
        <taxon>Eukaryota</taxon>
        <taxon>Metazoa</taxon>
        <taxon>Ecdysozoa</taxon>
        <taxon>Nematoda</taxon>
        <taxon>Chromadorea</taxon>
        <taxon>Rhabditida</taxon>
        <taxon>Tylenchina</taxon>
        <taxon>Tylenchomorpha</taxon>
        <taxon>Tylenchoidea</taxon>
        <taxon>Meloidogynidae</taxon>
        <taxon>Meloidogyninae</taxon>
        <taxon>Meloidogyne</taxon>
    </lineage>
</organism>
<dbReference type="PANTHER" id="PTHR23355">
    <property type="entry name" value="RIBONUCLEASE"/>
    <property type="match status" value="1"/>
</dbReference>
<dbReference type="GO" id="GO:0003723">
    <property type="term" value="F:RNA binding"/>
    <property type="evidence" value="ECO:0007669"/>
    <property type="project" value="InterPro"/>
</dbReference>
<evidence type="ECO:0000313" key="5">
    <source>
        <dbReference type="Proteomes" id="UP000605970"/>
    </source>
</evidence>
<dbReference type="InterPro" id="IPR041505">
    <property type="entry name" value="Dis3_CSD2"/>
</dbReference>
<dbReference type="Proteomes" id="UP000605970">
    <property type="component" value="Unassembled WGS sequence"/>
</dbReference>
<dbReference type="InterPro" id="IPR050180">
    <property type="entry name" value="RNR_Ribonuclease"/>
</dbReference>
<dbReference type="Gene3D" id="2.40.50.690">
    <property type="match status" value="1"/>
</dbReference>
<dbReference type="InterPro" id="IPR022966">
    <property type="entry name" value="RNase_II/R_CS"/>
</dbReference>
<evidence type="ECO:0000259" key="3">
    <source>
        <dbReference type="SMART" id="SM00955"/>
    </source>
</evidence>
<dbReference type="Gene3D" id="2.40.50.700">
    <property type="match status" value="1"/>
</dbReference>
<dbReference type="GO" id="GO:0000175">
    <property type="term" value="F:3'-5'-RNA exonuclease activity"/>
    <property type="evidence" value="ECO:0007669"/>
    <property type="project" value="TreeGrafter"/>
</dbReference>
<evidence type="ECO:0000313" key="4">
    <source>
        <dbReference type="EMBL" id="KAF7639866.1"/>
    </source>
</evidence>
<dbReference type="InterPro" id="IPR001900">
    <property type="entry name" value="RNase_II/R"/>
</dbReference>
<dbReference type="AlphaFoldDB" id="A0A8T0A3G1"/>
<dbReference type="Pfam" id="PF17849">
    <property type="entry name" value="OB_Dis3"/>
    <property type="match status" value="1"/>
</dbReference>
<gene>
    <name evidence="4" type="ORF">Mgra_00000786</name>
</gene>
<dbReference type="Gene3D" id="2.40.50.140">
    <property type="entry name" value="Nucleic acid-binding proteins"/>
    <property type="match status" value="1"/>
</dbReference>
<evidence type="ECO:0000256" key="1">
    <source>
        <dbReference type="RuleBase" id="RU003901"/>
    </source>
</evidence>
<dbReference type="Pfam" id="PF00773">
    <property type="entry name" value="RNB"/>
    <property type="match status" value="1"/>
</dbReference>
<reference evidence="4" key="1">
    <citation type="journal article" date="2020" name="Ecol. Evol.">
        <title>Genome structure and content of the rice root-knot nematode (Meloidogyne graminicola).</title>
        <authorList>
            <person name="Phan N.T."/>
            <person name="Danchin E.G.J."/>
            <person name="Klopp C."/>
            <person name="Perfus-Barbeoch L."/>
            <person name="Kozlowski D.K."/>
            <person name="Koutsovoulos G.D."/>
            <person name="Lopez-Roques C."/>
            <person name="Bouchez O."/>
            <person name="Zahm M."/>
            <person name="Besnard G."/>
            <person name="Bellafiore S."/>
        </authorList>
    </citation>
    <scope>NUCLEOTIDE SEQUENCE</scope>
    <source>
        <strain evidence="4">VN-18</strain>
    </source>
</reference>
<comment type="similarity">
    <text evidence="1">Belongs to the RNR ribonuclease family.</text>
</comment>
<dbReference type="PANTHER" id="PTHR23355:SF9">
    <property type="entry name" value="DIS3-LIKE EXONUCLEASE 2"/>
    <property type="match status" value="1"/>
</dbReference>
<dbReference type="GO" id="GO:0010587">
    <property type="term" value="P:miRNA catabolic process"/>
    <property type="evidence" value="ECO:0007669"/>
    <property type="project" value="TreeGrafter"/>
</dbReference>
<comment type="caution">
    <text evidence="4">The sequence shown here is derived from an EMBL/GenBank/DDBJ whole genome shotgun (WGS) entry which is preliminary data.</text>
</comment>
<feature type="compositionally biased region" description="Basic and acidic residues" evidence="2">
    <location>
        <begin position="834"/>
        <end position="843"/>
    </location>
</feature>
<dbReference type="SUPFAM" id="SSF50249">
    <property type="entry name" value="Nucleic acid-binding proteins"/>
    <property type="match status" value="2"/>
</dbReference>
<protein>
    <submittedName>
        <fullName evidence="4">RNB domain-containing protein</fullName>
    </submittedName>
</protein>
<dbReference type="PROSITE" id="PS01175">
    <property type="entry name" value="RIBONUCLEASE_II"/>
    <property type="match status" value="1"/>
</dbReference>
<dbReference type="OrthoDB" id="372421at2759"/>
<proteinExistence type="inferred from homology"/>
<accession>A0A8T0A3G1</accession>
<evidence type="ECO:0000256" key="2">
    <source>
        <dbReference type="SAM" id="MobiDB-lite"/>
    </source>
</evidence>